<dbReference type="Gene3D" id="3.90.650.10">
    <property type="entry name" value="PurM-like C-terminal domain"/>
    <property type="match status" value="1"/>
</dbReference>
<reference evidence="3 4" key="1">
    <citation type="submission" date="2007-10" db="EMBL/GenBank/DDBJ databases">
        <title>Complete sequence of Caldivirga maquilingensis IC-167.</title>
        <authorList>
            <consortium name="US DOE Joint Genome Institute"/>
            <person name="Copeland A."/>
            <person name="Lucas S."/>
            <person name="Lapidus A."/>
            <person name="Barry K."/>
            <person name="Glavina del Rio T."/>
            <person name="Dalin E."/>
            <person name="Tice H."/>
            <person name="Pitluck S."/>
            <person name="Saunders E."/>
            <person name="Brettin T."/>
            <person name="Bruce D."/>
            <person name="Detter J.C."/>
            <person name="Han C."/>
            <person name="Schmutz J."/>
            <person name="Larimer F."/>
            <person name="Land M."/>
            <person name="Hauser L."/>
            <person name="Kyrpides N."/>
            <person name="Ivanova N."/>
            <person name="Biddle J.F."/>
            <person name="Zhang Z."/>
            <person name="Fitz-Gibbon S.T."/>
            <person name="Lowe T.M."/>
            <person name="Saltikov C."/>
            <person name="House C.H."/>
            <person name="Richardson P."/>
        </authorList>
    </citation>
    <scope>NUCLEOTIDE SEQUENCE [LARGE SCALE GENOMIC DNA]</scope>
    <source>
        <strain evidence="4">ATCC 700844 / DSM 13496 / JCM 10307 / IC-167</strain>
    </source>
</reference>
<dbReference type="HOGENOM" id="CLU_046964_2_1_2"/>
<keyword evidence="1" id="KW-0067">ATP-binding</keyword>
<accession>A8M9Z8</accession>
<feature type="binding site" evidence="1">
    <location>
        <position position="216"/>
    </location>
    <ligand>
        <name>Mg(2+)</name>
        <dbReference type="ChEBI" id="CHEBI:18420"/>
        <label>5</label>
    </ligand>
</feature>
<feature type="binding site" evidence="1">
    <location>
        <position position="28"/>
    </location>
    <ligand>
        <name>Mg(2+)</name>
        <dbReference type="ChEBI" id="CHEBI:18420"/>
        <label>4</label>
    </ligand>
</feature>
<dbReference type="GO" id="GO:0005524">
    <property type="term" value="F:ATP binding"/>
    <property type="evidence" value="ECO:0007669"/>
    <property type="project" value="UniProtKB-UniRule"/>
</dbReference>
<comment type="miscellaneous">
    <text evidence="1">Reaction mechanism of ThiL seems to utilize a direct, inline transfer of the gamma-phosphate of ATP to TMP rather than a phosphorylated enzyme intermediate.</text>
</comment>
<keyword evidence="1" id="KW-0479">Metal-binding</keyword>
<feature type="binding site" evidence="1">
    <location>
        <position position="262"/>
    </location>
    <ligand>
        <name>substrate</name>
    </ligand>
</feature>
<sequence>MLRELGEDKLINIMQSLIELKYPNADNDVSYVELPNVGLLTLKIDGGSLSRTKTDFMTYYDVGWRMTIGAASDLLVKFAKPIALVTSLTLRGDHTESELEELIKGINDAAKAIGASYIGGDLNEGDDDVLDVALIGIAGKPIGRVPRLGDVLVTIPEFGFTGLIFKLWYSGLLSNYINDSIVVKGIELTRRPKPWIPSGELGNRINCVNASMDSSDGLGRVLYEMGKGVRIRVYSLPVNKDVESTCRRYGLSVEEVVFNGGEEYLPVLAVKPECLDYFKALGFVDFAKVEEGNGVYLDSRELKHRGWVYFTKPNY</sequence>
<dbReference type="InterPro" id="IPR036921">
    <property type="entry name" value="PurM-like_N_sf"/>
</dbReference>
<dbReference type="UniPathway" id="UPA00060">
    <property type="reaction ID" value="UER00142"/>
</dbReference>
<dbReference type="AlphaFoldDB" id="A8M9Z8"/>
<dbReference type="InterPro" id="IPR006283">
    <property type="entry name" value="ThiL-like"/>
</dbReference>
<dbReference type="EMBL" id="CP000852">
    <property type="protein sequence ID" value="ABW02469.1"/>
    <property type="molecule type" value="Genomic_DNA"/>
</dbReference>
<dbReference type="InterPro" id="IPR016188">
    <property type="entry name" value="PurM-like_N"/>
</dbReference>
<feature type="binding site" evidence="1">
    <location>
        <position position="73"/>
    </location>
    <ligand>
        <name>Mg(2+)</name>
        <dbReference type="ChEBI" id="CHEBI:18420"/>
        <label>2</label>
    </ligand>
</feature>
<dbReference type="GO" id="GO:0009229">
    <property type="term" value="P:thiamine diphosphate biosynthetic process"/>
    <property type="evidence" value="ECO:0007669"/>
    <property type="project" value="UniProtKB-UniRule"/>
</dbReference>
<keyword evidence="1" id="KW-0808">Transferase</keyword>
<name>A8M9Z8_CALMQ</name>
<comment type="caution">
    <text evidence="1">Lacks conserved residue(s) required for the propagation of feature annotation.</text>
</comment>
<protein>
    <recommendedName>
        <fullName evidence="1">Thiamine-monophosphate kinase</fullName>
        <shortName evidence="1">TMP kinase</shortName>
        <shortName evidence="1">Thiamine-phosphate kinase</shortName>
        <ecNumber evidence="1">2.7.4.16</ecNumber>
    </recommendedName>
</protein>
<dbReference type="CDD" id="cd02194">
    <property type="entry name" value="ThiL"/>
    <property type="match status" value="1"/>
</dbReference>
<feature type="binding site" evidence="1">
    <location>
        <position position="45"/>
    </location>
    <ligand>
        <name>Mg(2+)</name>
        <dbReference type="ChEBI" id="CHEBI:18420"/>
        <label>2</label>
    </ligand>
</feature>
<dbReference type="PANTHER" id="PTHR30270">
    <property type="entry name" value="THIAMINE-MONOPHOSPHATE KINASE"/>
    <property type="match status" value="1"/>
</dbReference>
<evidence type="ECO:0000259" key="2">
    <source>
        <dbReference type="Pfam" id="PF00586"/>
    </source>
</evidence>
<dbReference type="GeneID" id="5709545"/>
<dbReference type="Pfam" id="PF00586">
    <property type="entry name" value="AIRS"/>
    <property type="match status" value="1"/>
</dbReference>
<comment type="catalytic activity">
    <reaction evidence="1">
        <text>thiamine phosphate + ATP = thiamine diphosphate + ADP</text>
        <dbReference type="Rhea" id="RHEA:15913"/>
        <dbReference type="ChEBI" id="CHEBI:30616"/>
        <dbReference type="ChEBI" id="CHEBI:37575"/>
        <dbReference type="ChEBI" id="CHEBI:58937"/>
        <dbReference type="ChEBI" id="CHEBI:456216"/>
        <dbReference type="EC" id="2.7.4.16"/>
    </reaction>
</comment>
<dbReference type="SUPFAM" id="SSF56042">
    <property type="entry name" value="PurM C-terminal domain-like"/>
    <property type="match status" value="1"/>
</dbReference>
<keyword evidence="4" id="KW-1185">Reference proteome</keyword>
<dbReference type="EC" id="2.7.4.16" evidence="1"/>
<dbReference type="PANTHER" id="PTHR30270:SF0">
    <property type="entry name" value="THIAMINE-MONOPHOSPHATE KINASE"/>
    <property type="match status" value="1"/>
</dbReference>
<feature type="binding site" evidence="1">
    <location>
        <position position="45"/>
    </location>
    <ligand>
        <name>Mg(2+)</name>
        <dbReference type="ChEBI" id="CHEBI:18420"/>
        <label>1</label>
    </ligand>
</feature>
<feature type="binding site" evidence="1">
    <location>
        <position position="215"/>
    </location>
    <ligand>
        <name>ATP</name>
        <dbReference type="ChEBI" id="CHEBI:30616"/>
    </ligand>
</feature>
<feature type="binding site" evidence="1">
    <location>
        <position position="73"/>
    </location>
    <ligand>
        <name>Mg(2+)</name>
        <dbReference type="ChEBI" id="CHEBI:18420"/>
        <label>3</label>
    </ligand>
</feature>
<dbReference type="KEGG" id="cma:Cmaq_1646"/>
<dbReference type="eggNOG" id="arCOG00638">
    <property type="taxonomic scope" value="Archaea"/>
</dbReference>
<keyword evidence="1" id="KW-0784">Thiamine biosynthesis</keyword>
<dbReference type="STRING" id="397948.Cmaq_1646"/>
<dbReference type="GO" id="GO:0000287">
    <property type="term" value="F:magnesium ion binding"/>
    <property type="evidence" value="ECO:0007669"/>
    <property type="project" value="UniProtKB-UniRule"/>
</dbReference>
<dbReference type="RefSeq" id="WP_012186688.1">
    <property type="nucleotide sequence ID" value="NC_009954.1"/>
</dbReference>
<evidence type="ECO:0000256" key="1">
    <source>
        <dbReference type="HAMAP-Rule" id="MF_02128"/>
    </source>
</evidence>
<dbReference type="HAMAP" id="MF_02128">
    <property type="entry name" value="TMP_kinase"/>
    <property type="match status" value="1"/>
</dbReference>
<dbReference type="InterPro" id="IPR036676">
    <property type="entry name" value="PurM-like_C_sf"/>
</dbReference>
<keyword evidence="1 3" id="KW-0418">Kinase</keyword>
<feature type="domain" description="PurM-like N-terminal" evidence="2">
    <location>
        <begin position="52"/>
        <end position="137"/>
    </location>
</feature>
<comment type="pathway">
    <text evidence="1">Cofactor biosynthesis; thiamine diphosphate biosynthesis; thiamine diphosphate from thiamine phosphate: step 1/1.</text>
</comment>
<gene>
    <name evidence="1" type="primary">thiL</name>
    <name evidence="3" type="ordered locus">Cmaq_1646</name>
</gene>
<dbReference type="GO" id="GO:0009228">
    <property type="term" value="P:thiamine biosynthetic process"/>
    <property type="evidence" value="ECO:0007669"/>
    <property type="project" value="UniProtKB-KW"/>
</dbReference>
<organism evidence="3 4">
    <name type="scientific">Caldivirga maquilingensis (strain ATCC 700844 / DSM 13496 / JCM 10307 / IC-167)</name>
    <dbReference type="NCBI Taxonomy" id="397948"/>
    <lineage>
        <taxon>Archaea</taxon>
        <taxon>Thermoproteota</taxon>
        <taxon>Thermoprotei</taxon>
        <taxon>Thermoproteales</taxon>
        <taxon>Thermoproteaceae</taxon>
        <taxon>Caldivirga</taxon>
    </lineage>
</organism>
<evidence type="ECO:0000313" key="4">
    <source>
        <dbReference type="Proteomes" id="UP000001137"/>
    </source>
</evidence>
<keyword evidence="1" id="KW-0460">Magnesium</keyword>
<proteinExistence type="inferred from homology"/>
<feature type="binding site" evidence="1">
    <location>
        <position position="144"/>
    </location>
    <ligand>
        <name>ATP</name>
        <dbReference type="ChEBI" id="CHEBI:30616"/>
    </ligand>
</feature>
<feature type="binding site" evidence="1">
    <location>
        <position position="307"/>
    </location>
    <ligand>
        <name>substrate</name>
    </ligand>
</feature>
<comment type="function">
    <text evidence="1">Catalyzes the ATP-dependent phosphorylation of thiamine-monophosphate (TMP) to form thiamine-pyrophosphate (TPP), the active form of vitamin B1.</text>
</comment>
<evidence type="ECO:0000313" key="3">
    <source>
        <dbReference type="EMBL" id="ABW02469.1"/>
    </source>
</evidence>
<feature type="binding site" evidence="1">
    <location>
        <position position="28"/>
    </location>
    <ligand>
        <name>Mg(2+)</name>
        <dbReference type="ChEBI" id="CHEBI:18420"/>
        <label>3</label>
    </ligand>
</feature>
<dbReference type="Proteomes" id="UP000001137">
    <property type="component" value="Chromosome"/>
</dbReference>
<dbReference type="GO" id="GO:0009030">
    <property type="term" value="F:thiamine-phosphate kinase activity"/>
    <property type="evidence" value="ECO:0007669"/>
    <property type="project" value="UniProtKB-UniRule"/>
</dbReference>
<feature type="binding site" evidence="1">
    <location>
        <position position="121"/>
    </location>
    <ligand>
        <name>Mg(2+)</name>
        <dbReference type="ChEBI" id="CHEBI:18420"/>
        <label>1</label>
    </ligand>
</feature>
<keyword evidence="1" id="KW-0547">Nucleotide-binding</keyword>
<dbReference type="Gene3D" id="3.30.1330.10">
    <property type="entry name" value="PurM-like, N-terminal domain"/>
    <property type="match status" value="1"/>
</dbReference>
<feature type="binding site" evidence="1">
    <location>
        <begin position="120"/>
        <end position="121"/>
    </location>
    <ligand>
        <name>ATP</name>
        <dbReference type="ChEBI" id="CHEBI:30616"/>
    </ligand>
</feature>
<dbReference type="OrthoDB" id="45909at2157"/>
<dbReference type="SUPFAM" id="SSF55326">
    <property type="entry name" value="PurM N-terminal domain-like"/>
    <property type="match status" value="1"/>
</dbReference>
<comment type="similarity">
    <text evidence="1">Belongs to the thiamine-monophosphate kinase family.</text>
</comment>
<feature type="binding site" evidence="1">
    <location>
        <position position="213"/>
    </location>
    <ligand>
        <name>Mg(2+)</name>
        <dbReference type="ChEBI" id="CHEBI:18420"/>
        <label>3</label>
    </ligand>
</feature>
<feature type="binding site" evidence="1">
    <location>
        <position position="73"/>
    </location>
    <ligand>
        <name>Mg(2+)</name>
        <dbReference type="ChEBI" id="CHEBI:18420"/>
        <label>4</label>
    </ligand>
</feature>